<dbReference type="RefSeq" id="WP_203692121.1">
    <property type="nucleotide sequence ID" value="NZ_BAAALC010000025.1"/>
</dbReference>
<feature type="domain" description="Endonuclease/exonuclease/phosphatase" evidence="1">
    <location>
        <begin position="5"/>
        <end position="196"/>
    </location>
</feature>
<proteinExistence type="predicted"/>
<keyword evidence="3" id="KW-1185">Reference proteome</keyword>
<dbReference type="InterPro" id="IPR005135">
    <property type="entry name" value="Endo/exonuclease/phosphatase"/>
</dbReference>
<dbReference type="GO" id="GO:0006281">
    <property type="term" value="P:DNA repair"/>
    <property type="evidence" value="ECO:0007669"/>
    <property type="project" value="InterPro"/>
</dbReference>
<dbReference type="Pfam" id="PF03372">
    <property type="entry name" value="Exo_endo_phos"/>
    <property type="match status" value="1"/>
</dbReference>
<dbReference type="AlphaFoldDB" id="A0A8J3P6N5"/>
<evidence type="ECO:0000259" key="1">
    <source>
        <dbReference type="Pfam" id="PF03372"/>
    </source>
</evidence>
<dbReference type="Gene3D" id="3.60.10.10">
    <property type="entry name" value="Endonuclease/exonuclease/phosphatase"/>
    <property type="match status" value="1"/>
</dbReference>
<dbReference type="EMBL" id="BONI01000016">
    <property type="protein sequence ID" value="GIG05702.1"/>
    <property type="molecule type" value="Genomic_DNA"/>
</dbReference>
<accession>A0A8J3P6N5</accession>
<evidence type="ECO:0000313" key="3">
    <source>
        <dbReference type="Proteomes" id="UP000630887"/>
    </source>
</evidence>
<name>A0A8J3P6N5_9ACTN</name>
<comment type="caution">
    <text evidence="2">The sequence shown here is derived from an EMBL/GenBank/DDBJ whole genome shotgun (WGS) entry which is preliminary data.</text>
</comment>
<dbReference type="InterPro" id="IPR037493">
    <property type="entry name" value="ExoIII-like"/>
</dbReference>
<dbReference type="Proteomes" id="UP000630887">
    <property type="component" value="Unassembled WGS sequence"/>
</dbReference>
<gene>
    <name evidence="2" type="ORF">Cco03nite_24020</name>
</gene>
<sequence>MLITTVNIQAAALPRAVALLQWLDGREDHVFVLTETSAGDGTGHLLTRCQEAGWSVLTNVGAAGDRGCAIVSRLPLTPLPDLTGSLSLPGRAVACSVKTDPEVTVYGIYVPSSDRSADKVGKKREFLNSLVTSLKDMPSKQRDGLVLCGDYNVITRDHDPAYRGTFLSWEYGFMDALTGDLGLVDAYRHLHAQQEHSWHGRSGNPYCFDYIHLSPKLLPRLMACTYDHRPRTDLLTDHAAVSAQFDVRVDHLPYEASSPVTAGTLF</sequence>
<dbReference type="GO" id="GO:0008311">
    <property type="term" value="F:double-stranded DNA 3'-5' DNA exonuclease activity"/>
    <property type="evidence" value="ECO:0007669"/>
    <property type="project" value="InterPro"/>
</dbReference>
<evidence type="ECO:0000313" key="2">
    <source>
        <dbReference type="EMBL" id="GIG05702.1"/>
    </source>
</evidence>
<reference evidence="2 3" key="1">
    <citation type="submission" date="2021-01" db="EMBL/GenBank/DDBJ databases">
        <title>Whole genome shotgun sequence of Catellatospora coxensis NBRC 107359.</title>
        <authorList>
            <person name="Komaki H."/>
            <person name="Tamura T."/>
        </authorList>
    </citation>
    <scope>NUCLEOTIDE SEQUENCE [LARGE SCALE GENOMIC DNA]</scope>
    <source>
        <strain evidence="2 3">NBRC 107359</strain>
    </source>
</reference>
<protein>
    <recommendedName>
        <fullName evidence="1">Endonuclease/exonuclease/phosphatase domain-containing protein</fullName>
    </recommendedName>
</protein>
<dbReference type="PANTHER" id="PTHR43250">
    <property type="entry name" value="EXODEOXYRIBONUCLEASE III"/>
    <property type="match status" value="1"/>
</dbReference>
<dbReference type="SUPFAM" id="SSF56219">
    <property type="entry name" value="DNase I-like"/>
    <property type="match status" value="1"/>
</dbReference>
<dbReference type="PANTHER" id="PTHR43250:SF2">
    <property type="entry name" value="EXODEOXYRIBONUCLEASE III"/>
    <property type="match status" value="1"/>
</dbReference>
<organism evidence="2 3">
    <name type="scientific">Catellatospora coxensis</name>
    <dbReference type="NCBI Taxonomy" id="310354"/>
    <lineage>
        <taxon>Bacteria</taxon>
        <taxon>Bacillati</taxon>
        <taxon>Actinomycetota</taxon>
        <taxon>Actinomycetes</taxon>
        <taxon>Micromonosporales</taxon>
        <taxon>Micromonosporaceae</taxon>
        <taxon>Catellatospora</taxon>
    </lineage>
</organism>
<dbReference type="InterPro" id="IPR036691">
    <property type="entry name" value="Endo/exonu/phosph_ase_sf"/>
</dbReference>